<dbReference type="RefSeq" id="WP_145082399.1">
    <property type="nucleotide sequence ID" value="NZ_CP036298.1"/>
</dbReference>
<evidence type="ECO:0000313" key="1">
    <source>
        <dbReference type="EMBL" id="QDV26333.1"/>
    </source>
</evidence>
<dbReference type="AlphaFoldDB" id="A0A518GCN7"/>
<dbReference type="KEGG" id="ahel:Q31a_47050"/>
<proteinExistence type="predicted"/>
<protein>
    <submittedName>
        <fullName evidence="1">Uncharacterized protein</fullName>
    </submittedName>
</protein>
<dbReference type="EMBL" id="CP036298">
    <property type="protein sequence ID" value="QDV26333.1"/>
    <property type="molecule type" value="Genomic_DNA"/>
</dbReference>
<reference evidence="1 2" key="1">
    <citation type="submission" date="2019-02" db="EMBL/GenBank/DDBJ databases">
        <title>Deep-cultivation of Planctomycetes and their phenomic and genomic characterization uncovers novel biology.</title>
        <authorList>
            <person name="Wiegand S."/>
            <person name="Jogler M."/>
            <person name="Boedeker C."/>
            <person name="Pinto D."/>
            <person name="Vollmers J."/>
            <person name="Rivas-Marin E."/>
            <person name="Kohn T."/>
            <person name="Peeters S.H."/>
            <person name="Heuer A."/>
            <person name="Rast P."/>
            <person name="Oberbeckmann S."/>
            <person name="Bunk B."/>
            <person name="Jeske O."/>
            <person name="Meyerdierks A."/>
            <person name="Storesund J.E."/>
            <person name="Kallscheuer N."/>
            <person name="Luecker S."/>
            <person name="Lage O.M."/>
            <person name="Pohl T."/>
            <person name="Merkel B.J."/>
            <person name="Hornburger P."/>
            <person name="Mueller R.-W."/>
            <person name="Bruemmer F."/>
            <person name="Labrenz M."/>
            <person name="Spormann A.M."/>
            <person name="Op den Camp H."/>
            <person name="Overmann J."/>
            <person name="Amann R."/>
            <person name="Jetten M.S.M."/>
            <person name="Mascher T."/>
            <person name="Medema M.H."/>
            <person name="Devos D.P."/>
            <person name="Kaster A.-K."/>
            <person name="Ovreas L."/>
            <person name="Rohde M."/>
            <person name="Galperin M.Y."/>
            <person name="Jogler C."/>
        </authorList>
    </citation>
    <scope>NUCLEOTIDE SEQUENCE [LARGE SCALE GENOMIC DNA]</scope>
    <source>
        <strain evidence="1 2">Q31a</strain>
    </source>
</reference>
<organism evidence="1 2">
    <name type="scientific">Aureliella helgolandensis</name>
    <dbReference type="NCBI Taxonomy" id="2527968"/>
    <lineage>
        <taxon>Bacteria</taxon>
        <taxon>Pseudomonadati</taxon>
        <taxon>Planctomycetota</taxon>
        <taxon>Planctomycetia</taxon>
        <taxon>Pirellulales</taxon>
        <taxon>Pirellulaceae</taxon>
        <taxon>Aureliella</taxon>
    </lineage>
</organism>
<dbReference type="OrthoDB" id="276926at2"/>
<gene>
    <name evidence="1" type="ORF">Q31a_47050</name>
</gene>
<accession>A0A518GCN7</accession>
<evidence type="ECO:0000313" key="2">
    <source>
        <dbReference type="Proteomes" id="UP000318017"/>
    </source>
</evidence>
<name>A0A518GCN7_9BACT</name>
<sequence>MGQASQALRQRYQLNSITPAWARWFDGEWNQDLPAGSFRKPLPTNTLLSEAPQDIWAGFMLPDTLPLISNEYGDWLCIRVLPTGELGELVHWYHGGGDWIPIGNTLVEALLHDVIDQFRPVRKQVLRGASETLQTGHHREVLDRFADDFRQGWFSQAVEELAPQAKRLPADFLHQLEQGEYSVCLQALEKHGLAIDAIACDRIEDLLQNPLAVIANREIAEAVGLQWSPDFVRILFDPQLATAEMRQAICDAAGISPENWPQQDWAQAQNYAEQVLSRRQDLGWAFNIAGWAQYRNGHVSAAIEHYWAGRFASSFSDQSVRVRTHWFPTKHHKFATAQLLSLHKDGHEAATKDPYLEVIERSATNATHADLLTEFWLDQGRNQLDSHDFPAAYRSFYQAGWDIGARRLESYRQILAGAVEAATGAGWNALAAVAATHLACFTARTAR</sequence>
<keyword evidence="2" id="KW-1185">Reference proteome</keyword>
<dbReference type="Proteomes" id="UP000318017">
    <property type="component" value="Chromosome"/>
</dbReference>